<accession>A0A4Y7R5C9</accession>
<proteinExistence type="predicted"/>
<gene>
    <name evidence="1" type="ORF">FA13DRAFT_1654969</name>
</gene>
<comment type="caution">
    <text evidence="1">The sequence shown here is derived from an EMBL/GenBank/DDBJ whole genome shotgun (WGS) entry which is preliminary data.</text>
</comment>
<protein>
    <submittedName>
        <fullName evidence="1">Uncharacterized protein</fullName>
    </submittedName>
</protein>
<dbReference type="STRING" id="71717.A0A4Y7R5C9"/>
<keyword evidence="2" id="KW-1185">Reference proteome</keyword>
<dbReference type="EMBL" id="QPFP01000687">
    <property type="protein sequence ID" value="TEB03956.1"/>
    <property type="molecule type" value="Genomic_DNA"/>
</dbReference>
<dbReference type="Proteomes" id="UP000298030">
    <property type="component" value="Unassembled WGS sequence"/>
</dbReference>
<dbReference type="OrthoDB" id="3187773at2759"/>
<organism evidence="1 2">
    <name type="scientific">Coprinellus micaceus</name>
    <name type="common">Glistening ink-cap mushroom</name>
    <name type="synonym">Coprinus micaceus</name>
    <dbReference type="NCBI Taxonomy" id="71717"/>
    <lineage>
        <taxon>Eukaryota</taxon>
        <taxon>Fungi</taxon>
        <taxon>Dikarya</taxon>
        <taxon>Basidiomycota</taxon>
        <taxon>Agaricomycotina</taxon>
        <taxon>Agaricomycetes</taxon>
        <taxon>Agaricomycetidae</taxon>
        <taxon>Agaricales</taxon>
        <taxon>Agaricineae</taxon>
        <taxon>Psathyrellaceae</taxon>
        <taxon>Coprinellus</taxon>
    </lineage>
</organism>
<dbReference type="AlphaFoldDB" id="A0A4Y7R5C9"/>
<evidence type="ECO:0000313" key="1">
    <source>
        <dbReference type="EMBL" id="TEB03956.1"/>
    </source>
</evidence>
<name>A0A4Y7R5C9_COPMI</name>
<sequence>MRSYRVHDTSDICVIRGMWREWLRCTPSWRKWGPQCDCVYLVEDETKPGFRGLRVIRLKALMSFSYEGTEYPCAVVEWFKMVRRGPDKDTGMEA</sequence>
<reference evidence="1 2" key="1">
    <citation type="journal article" date="2019" name="Nat. Ecol. Evol.">
        <title>Megaphylogeny resolves global patterns of mushroom evolution.</title>
        <authorList>
            <person name="Varga T."/>
            <person name="Krizsan K."/>
            <person name="Foldi C."/>
            <person name="Dima B."/>
            <person name="Sanchez-Garcia M."/>
            <person name="Sanchez-Ramirez S."/>
            <person name="Szollosi G.J."/>
            <person name="Szarkandi J.G."/>
            <person name="Papp V."/>
            <person name="Albert L."/>
            <person name="Andreopoulos W."/>
            <person name="Angelini C."/>
            <person name="Antonin V."/>
            <person name="Barry K.W."/>
            <person name="Bougher N.L."/>
            <person name="Buchanan P."/>
            <person name="Buyck B."/>
            <person name="Bense V."/>
            <person name="Catcheside P."/>
            <person name="Chovatia M."/>
            <person name="Cooper J."/>
            <person name="Damon W."/>
            <person name="Desjardin D."/>
            <person name="Finy P."/>
            <person name="Geml J."/>
            <person name="Haridas S."/>
            <person name="Hughes K."/>
            <person name="Justo A."/>
            <person name="Karasinski D."/>
            <person name="Kautmanova I."/>
            <person name="Kiss B."/>
            <person name="Kocsube S."/>
            <person name="Kotiranta H."/>
            <person name="LaButti K.M."/>
            <person name="Lechner B.E."/>
            <person name="Liimatainen K."/>
            <person name="Lipzen A."/>
            <person name="Lukacs Z."/>
            <person name="Mihaltcheva S."/>
            <person name="Morgado L.N."/>
            <person name="Niskanen T."/>
            <person name="Noordeloos M.E."/>
            <person name="Ohm R.A."/>
            <person name="Ortiz-Santana B."/>
            <person name="Ovrebo C."/>
            <person name="Racz N."/>
            <person name="Riley R."/>
            <person name="Savchenko A."/>
            <person name="Shiryaev A."/>
            <person name="Soop K."/>
            <person name="Spirin V."/>
            <person name="Szebenyi C."/>
            <person name="Tomsovsky M."/>
            <person name="Tulloss R.E."/>
            <person name="Uehling J."/>
            <person name="Grigoriev I.V."/>
            <person name="Vagvolgyi C."/>
            <person name="Papp T."/>
            <person name="Martin F.M."/>
            <person name="Miettinen O."/>
            <person name="Hibbett D.S."/>
            <person name="Nagy L.G."/>
        </authorList>
    </citation>
    <scope>NUCLEOTIDE SEQUENCE [LARGE SCALE GENOMIC DNA]</scope>
    <source>
        <strain evidence="1 2">FP101781</strain>
    </source>
</reference>
<evidence type="ECO:0000313" key="2">
    <source>
        <dbReference type="Proteomes" id="UP000298030"/>
    </source>
</evidence>